<proteinExistence type="predicted"/>
<sequence>MKVLNIVQRYYPARGGAELFMQILSEYQANELGYKVDVWTSNAKDANTLWDLEGEVFNRDTEEIKDVNVYRFDVGGKILSNKYLNKIFRVVFEKFPNFKVSNLATCPTTFGMLNRIKRTFFDNG</sequence>
<reference evidence="2" key="1">
    <citation type="journal article" date="2015" name="MBio">
        <title>Genome-Resolved Metagenomic Analysis Reveals Roles for Candidate Phyla and Other Microbial Community Members in Biogeochemical Transformations in Oil Reservoirs.</title>
        <authorList>
            <person name="Hu P."/>
            <person name="Tom L."/>
            <person name="Singh A."/>
            <person name="Thomas B.C."/>
            <person name="Baker B.J."/>
            <person name="Piceno Y.M."/>
            <person name="Andersen G.L."/>
            <person name="Banfield J.F."/>
        </authorList>
    </citation>
    <scope>NUCLEOTIDE SEQUENCE [LARGE SCALE GENOMIC DNA]</scope>
</reference>
<dbReference type="Proteomes" id="UP000053904">
    <property type="component" value="Unassembled WGS sequence"/>
</dbReference>
<gene>
    <name evidence="1" type="ORF">XD93_0973</name>
</gene>
<dbReference type="GO" id="GO:0016740">
    <property type="term" value="F:transferase activity"/>
    <property type="evidence" value="ECO:0007669"/>
    <property type="project" value="UniProtKB-KW"/>
</dbReference>
<accession>A0A117LZL4</accession>
<dbReference type="EMBL" id="LGGO01000166">
    <property type="protein sequence ID" value="KUK76344.1"/>
    <property type="molecule type" value="Genomic_DNA"/>
</dbReference>
<dbReference type="SUPFAM" id="SSF53756">
    <property type="entry name" value="UDP-Glycosyltransferase/glycogen phosphorylase"/>
    <property type="match status" value="1"/>
</dbReference>
<name>A0A117LZL4_9BACT</name>
<keyword evidence="1" id="KW-0808">Transferase</keyword>
<comment type="caution">
    <text evidence="1">The sequence shown here is derived from an EMBL/GenBank/DDBJ whole genome shotgun (WGS) entry which is preliminary data.</text>
</comment>
<dbReference type="Gene3D" id="3.40.50.2000">
    <property type="entry name" value="Glycogen Phosphorylase B"/>
    <property type="match status" value="1"/>
</dbReference>
<dbReference type="AlphaFoldDB" id="A0A117LZL4"/>
<organism evidence="1 2">
    <name type="scientific">candidate division WS6 bacterium 34_10</name>
    <dbReference type="NCBI Taxonomy" id="1641389"/>
    <lineage>
        <taxon>Bacteria</taxon>
        <taxon>Candidatus Dojkabacteria</taxon>
    </lineage>
</organism>
<protein>
    <submittedName>
        <fullName evidence="1">Group 1 glycosyl transferase</fullName>
    </submittedName>
</protein>
<evidence type="ECO:0000313" key="1">
    <source>
        <dbReference type="EMBL" id="KUK76344.1"/>
    </source>
</evidence>
<evidence type="ECO:0000313" key="2">
    <source>
        <dbReference type="Proteomes" id="UP000053904"/>
    </source>
</evidence>